<reference evidence="2 3" key="1">
    <citation type="submission" date="2017-03" db="EMBL/GenBank/DDBJ databases">
        <title>WGS assembly of Porphyra umbilicalis.</title>
        <authorList>
            <person name="Brawley S.H."/>
            <person name="Blouin N.A."/>
            <person name="Ficko-Blean E."/>
            <person name="Wheeler G.L."/>
            <person name="Lohr M."/>
            <person name="Goodson H.V."/>
            <person name="Jenkins J.W."/>
            <person name="Blaby-Haas C.E."/>
            <person name="Helliwell K.E."/>
            <person name="Chan C."/>
            <person name="Marriage T."/>
            <person name="Bhattacharya D."/>
            <person name="Klein A.S."/>
            <person name="Badis Y."/>
            <person name="Brodie J."/>
            <person name="Cao Y."/>
            <person name="Collen J."/>
            <person name="Dittami S.M."/>
            <person name="Gachon C.M."/>
            <person name="Green B.R."/>
            <person name="Karpowicz S."/>
            <person name="Kim J.W."/>
            <person name="Kudahl U."/>
            <person name="Lin S."/>
            <person name="Michel G."/>
            <person name="Mittag M."/>
            <person name="Olson B.J."/>
            <person name="Pangilinan J."/>
            <person name="Peng Y."/>
            <person name="Qiu H."/>
            <person name="Shu S."/>
            <person name="Singer J.T."/>
            <person name="Smith A.G."/>
            <person name="Sprecher B.N."/>
            <person name="Wagner V."/>
            <person name="Wang W."/>
            <person name="Wang Z.-Y."/>
            <person name="Yan J."/>
            <person name="Yarish C."/>
            <person name="Zoeuner-Riek S."/>
            <person name="Zhuang Y."/>
            <person name="Zou Y."/>
            <person name="Lindquist E.A."/>
            <person name="Grimwood J."/>
            <person name="Barry K."/>
            <person name="Rokhsar D.S."/>
            <person name="Schmutz J."/>
            <person name="Stiller J.W."/>
            <person name="Grossman A.R."/>
            <person name="Prochnik S.E."/>
        </authorList>
    </citation>
    <scope>NUCLEOTIDE SEQUENCE [LARGE SCALE GENOMIC DNA]</scope>
    <source>
        <strain evidence="2">4086291</strain>
    </source>
</reference>
<feature type="compositionally biased region" description="Gly residues" evidence="1">
    <location>
        <begin position="1"/>
        <end position="21"/>
    </location>
</feature>
<proteinExistence type="predicted"/>
<gene>
    <name evidence="2" type="ORF">BU14_0686s0010</name>
</gene>
<evidence type="ECO:0000313" key="2">
    <source>
        <dbReference type="EMBL" id="OSX70708.1"/>
    </source>
</evidence>
<accession>A0A1X6NQ21</accession>
<keyword evidence="3" id="KW-1185">Reference proteome</keyword>
<organism evidence="2 3">
    <name type="scientific">Porphyra umbilicalis</name>
    <name type="common">Purple laver</name>
    <name type="synonym">Red alga</name>
    <dbReference type="NCBI Taxonomy" id="2786"/>
    <lineage>
        <taxon>Eukaryota</taxon>
        <taxon>Rhodophyta</taxon>
        <taxon>Bangiophyceae</taxon>
        <taxon>Bangiales</taxon>
        <taxon>Bangiaceae</taxon>
        <taxon>Porphyra</taxon>
    </lineage>
</organism>
<dbReference type="AlphaFoldDB" id="A0A1X6NQ21"/>
<sequence>MAGGGHGLGRGSLTAAGGGGRARLSGRRFPPLVPSLFTLLCHRRCLWLRT</sequence>
<evidence type="ECO:0000256" key="1">
    <source>
        <dbReference type="SAM" id="MobiDB-lite"/>
    </source>
</evidence>
<feature type="region of interest" description="Disordered" evidence="1">
    <location>
        <begin position="1"/>
        <end position="22"/>
    </location>
</feature>
<protein>
    <submittedName>
        <fullName evidence="2">Uncharacterized protein</fullName>
    </submittedName>
</protein>
<evidence type="ECO:0000313" key="3">
    <source>
        <dbReference type="Proteomes" id="UP000218209"/>
    </source>
</evidence>
<name>A0A1X6NQ21_PORUM</name>
<dbReference type="EMBL" id="KV919221">
    <property type="protein sequence ID" value="OSX70708.1"/>
    <property type="molecule type" value="Genomic_DNA"/>
</dbReference>
<dbReference type="Proteomes" id="UP000218209">
    <property type="component" value="Unassembled WGS sequence"/>
</dbReference>